<proteinExistence type="predicted"/>
<evidence type="ECO:0000313" key="1">
    <source>
        <dbReference type="EMBL" id="OOF45958.1"/>
    </source>
</evidence>
<comment type="caution">
    <text evidence="1">The sequence shown here is derived from an EMBL/GenBank/DDBJ whole genome shotgun (WGS) entry which is preliminary data.</text>
</comment>
<evidence type="ECO:0008006" key="3">
    <source>
        <dbReference type="Google" id="ProtNLM"/>
    </source>
</evidence>
<dbReference type="EMBL" id="MLHK01000022">
    <property type="protein sequence ID" value="OOF45958.1"/>
    <property type="molecule type" value="Genomic_DNA"/>
</dbReference>
<dbReference type="Gene3D" id="3.40.50.11110">
    <property type="entry name" value="Sialyltransferase, C-terminal GT-B Rossman nucleotide-binding domain"/>
    <property type="match status" value="1"/>
</dbReference>
<dbReference type="AlphaFoldDB" id="A0A1V3IV63"/>
<evidence type="ECO:0000313" key="2">
    <source>
        <dbReference type="Proteomes" id="UP000188728"/>
    </source>
</evidence>
<dbReference type="Pfam" id="PF07922">
    <property type="entry name" value="Glyco_transf_52"/>
    <property type="match status" value="1"/>
</dbReference>
<dbReference type="Proteomes" id="UP000188728">
    <property type="component" value="Unassembled WGS sequence"/>
</dbReference>
<accession>A0A1V3IV63</accession>
<sequence length="294" mass="34701">MFFLYLLLGNTNLKDVELSIFSRWKNNKNIVPDIEVTKSTSLVKLLIDKLILNIKFYIEFNFMNDKNSYVVYGADHILGATFFLKRYKFYLIEDGTENYQLRNYKRSWKNRLFSLPKFGMHKNVVKIYLTKEDNVPDCIKHKVEYINIKVLWNKKTENEKNEILNILNVDKAKIKQLNEKSIILFTQPLSEDNVLTESEKISLYKDIISKYDLSKLVIKPHPREKTDYSKYFPEITVFSETYPSEVLDVLGVNFDKAVTLFSTAVFSYPKENVDFYGTKIHPKLLARFGNIEYE</sequence>
<dbReference type="InterPro" id="IPR012477">
    <property type="entry name" value="Glyco_transf_52"/>
</dbReference>
<reference evidence="1 2" key="1">
    <citation type="submission" date="2016-10" db="EMBL/GenBank/DDBJ databases">
        <title>Rodentibacter gen. nov. and new species.</title>
        <authorList>
            <person name="Christensen H."/>
        </authorList>
    </citation>
    <scope>NUCLEOTIDE SEQUENCE [LARGE SCALE GENOMIC DNA]</scope>
    <source>
        <strain evidence="1 2">H1983213011</strain>
    </source>
</reference>
<protein>
    <recommendedName>
        <fullName evidence="3">Lipooligosaccharide sialyltransferase</fullName>
    </recommendedName>
</protein>
<name>A0A1V3IV63_9PAST</name>
<organism evidence="1 2">
    <name type="scientific">Rodentibacter trehalosifermentans</name>
    <dbReference type="NCBI Taxonomy" id="1908263"/>
    <lineage>
        <taxon>Bacteria</taxon>
        <taxon>Pseudomonadati</taxon>
        <taxon>Pseudomonadota</taxon>
        <taxon>Gammaproteobacteria</taxon>
        <taxon>Pasteurellales</taxon>
        <taxon>Pasteurellaceae</taxon>
        <taxon>Rodentibacter</taxon>
    </lineage>
</organism>
<gene>
    <name evidence="1" type="ORF">BKK51_04340</name>
</gene>